<dbReference type="SUPFAM" id="SSF54211">
    <property type="entry name" value="Ribosomal protein S5 domain 2-like"/>
    <property type="match status" value="1"/>
</dbReference>
<dbReference type="InterPro" id="IPR041431">
    <property type="entry name" value="Mvd1_C"/>
</dbReference>
<accession>A0A8K0KEV8</accession>
<keyword evidence="4" id="KW-1185">Reference proteome</keyword>
<evidence type="ECO:0000313" key="3">
    <source>
        <dbReference type="EMBL" id="KAG8232934.1"/>
    </source>
</evidence>
<dbReference type="GO" id="GO:0005829">
    <property type="term" value="C:cytosol"/>
    <property type="evidence" value="ECO:0007669"/>
    <property type="project" value="TreeGrafter"/>
</dbReference>
<sequence>LGSTDQRHASKLEICCPHPTTTRLESFTSNERLIRCIQQIKKKVHDQKGEEEESILNWRIHICSENNFPTAAGLASSAAGYACLVYALSQLYGLEGDISALARQGSGSACRSIFGGFVQWNRGQDEEEGKGSIAEQIADVSHWPEMRIVILVVARFGVVTLHRLELLELGVCREGGAAFTRCALSRDGTFPPFALLSAFSGLSFSLVPSCNCRSLPSALLWRSFCFLPLSPAIALCPSWHLPCTCSNLIPCDFWHIPRPLAKEGRKGPEVLRGHFPPSDPTLAIMRKIHGNECRLATMVNDVKKKLSSTVGMRRSVETSELLKYRVQYSVPQRIEAMRKGDPSSSFPSPLYPRCSQLDSGPDSSLASSIAVCGSQETNSSLPYMFMEKSGFPRVIGAVDGTHIAIVPPVREREHDFTNRKGFHSKNVQIVNVFHPNYIINIHFRMKMD</sequence>
<evidence type="ECO:0000259" key="2">
    <source>
        <dbReference type="Pfam" id="PF22700"/>
    </source>
</evidence>
<dbReference type="Proteomes" id="UP000792457">
    <property type="component" value="Unassembled WGS sequence"/>
</dbReference>
<evidence type="ECO:0000313" key="4">
    <source>
        <dbReference type="Proteomes" id="UP000792457"/>
    </source>
</evidence>
<reference evidence="3" key="2">
    <citation type="submission" date="2017-10" db="EMBL/GenBank/DDBJ databases">
        <title>Ladona fulva Genome sequencing and assembly.</title>
        <authorList>
            <person name="Murali S."/>
            <person name="Richards S."/>
            <person name="Bandaranaike D."/>
            <person name="Bellair M."/>
            <person name="Blankenburg K."/>
            <person name="Chao H."/>
            <person name="Dinh H."/>
            <person name="Doddapaneni H."/>
            <person name="Dugan-Rocha S."/>
            <person name="Elkadiri S."/>
            <person name="Gnanaolivu R."/>
            <person name="Hernandez B."/>
            <person name="Skinner E."/>
            <person name="Javaid M."/>
            <person name="Lee S."/>
            <person name="Li M."/>
            <person name="Ming W."/>
            <person name="Munidasa M."/>
            <person name="Muniz J."/>
            <person name="Nguyen L."/>
            <person name="Hughes D."/>
            <person name="Osuji N."/>
            <person name="Pu L.-L."/>
            <person name="Puazo M."/>
            <person name="Qu C."/>
            <person name="Quiroz J."/>
            <person name="Raj R."/>
            <person name="Weissenberger G."/>
            <person name="Xin Y."/>
            <person name="Zou X."/>
            <person name="Han Y."/>
            <person name="Worley K."/>
            <person name="Muzny D."/>
            <person name="Gibbs R."/>
        </authorList>
    </citation>
    <scope>NUCLEOTIDE SEQUENCE</scope>
    <source>
        <strain evidence="3">Sampled in the wild</strain>
    </source>
</reference>
<dbReference type="Pfam" id="PF18376">
    <property type="entry name" value="MDD_C"/>
    <property type="match status" value="1"/>
</dbReference>
<feature type="non-terminal residue" evidence="3">
    <location>
        <position position="448"/>
    </location>
</feature>
<dbReference type="AlphaFoldDB" id="A0A8K0KEV8"/>
<dbReference type="InterPro" id="IPR014721">
    <property type="entry name" value="Ribsml_uS5_D2-typ_fold_subgr"/>
</dbReference>
<gene>
    <name evidence="3" type="ORF">J437_LFUL011043</name>
</gene>
<evidence type="ECO:0000259" key="1">
    <source>
        <dbReference type="Pfam" id="PF18376"/>
    </source>
</evidence>
<dbReference type="OrthoDB" id="10253702at2759"/>
<reference evidence="3" key="1">
    <citation type="submission" date="2013-04" db="EMBL/GenBank/DDBJ databases">
        <authorList>
            <person name="Qu J."/>
            <person name="Murali S.C."/>
            <person name="Bandaranaike D."/>
            <person name="Bellair M."/>
            <person name="Blankenburg K."/>
            <person name="Chao H."/>
            <person name="Dinh H."/>
            <person name="Doddapaneni H."/>
            <person name="Downs B."/>
            <person name="Dugan-Rocha S."/>
            <person name="Elkadiri S."/>
            <person name="Gnanaolivu R.D."/>
            <person name="Hernandez B."/>
            <person name="Javaid M."/>
            <person name="Jayaseelan J.C."/>
            <person name="Lee S."/>
            <person name="Li M."/>
            <person name="Ming W."/>
            <person name="Munidasa M."/>
            <person name="Muniz J."/>
            <person name="Nguyen L."/>
            <person name="Ongeri F."/>
            <person name="Osuji N."/>
            <person name="Pu L.-L."/>
            <person name="Puazo M."/>
            <person name="Qu C."/>
            <person name="Quiroz J."/>
            <person name="Raj R."/>
            <person name="Weissenberger G."/>
            <person name="Xin Y."/>
            <person name="Zou X."/>
            <person name="Han Y."/>
            <person name="Richards S."/>
            <person name="Worley K."/>
            <person name="Muzny D."/>
            <person name="Gibbs R."/>
        </authorList>
    </citation>
    <scope>NUCLEOTIDE SEQUENCE</scope>
    <source>
        <strain evidence="3">Sampled in the wild</strain>
    </source>
</reference>
<dbReference type="GO" id="GO:0004163">
    <property type="term" value="F:diphosphomevalonate decarboxylase activity"/>
    <property type="evidence" value="ECO:0007669"/>
    <property type="project" value="TreeGrafter"/>
</dbReference>
<dbReference type="GO" id="GO:0019287">
    <property type="term" value="P:isopentenyl diphosphate biosynthetic process, mevalonate pathway"/>
    <property type="evidence" value="ECO:0007669"/>
    <property type="project" value="TreeGrafter"/>
</dbReference>
<feature type="domain" description="Diphosphomevalonate decarboxylase-like N-terminal" evidence="2">
    <location>
        <begin position="26"/>
        <end position="128"/>
    </location>
</feature>
<dbReference type="PANTHER" id="PTHR10977:SF3">
    <property type="entry name" value="DIPHOSPHOMEVALONATE DECARBOXYLASE"/>
    <property type="match status" value="1"/>
</dbReference>
<name>A0A8K0KEV8_LADFU</name>
<dbReference type="EMBL" id="KZ308668">
    <property type="protein sequence ID" value="KAG8232934.1"/>
    <property type="molecule type" value="Genomic_DNA"/>
</dbReference>
<comment type="caution">
    <text evidence="3">The sequence shown here is derived from an EMBL/GenBank/DDBJ whole genome shotgun (WGS) entry which is preliminary data.</text>
</comment>
<dbReference type="InterPro" id="IPR053859">
    <property type="entry name" value="MVD-like_N"/>
</dbReference>
<dbReference type="InterPro" id="IPR020568">
    <property type="entry name" value="Ribosomal_Su5_D2-typ_SF"/>
</dbReference>
<dbReference type="InterPro" id="IPR036554">
    <property type="entry name" value="GHMP_kinase_C_sf"/>
</dbReference>
<evidence type="ECO:0008006" key="5">
    <source>
        <dbReference type="Google" id="ProtNLM"/>
    </source>
</evidence>
<proteinExistence type="predicted"/>
<feature type="domain" description="Mvd1 C-terminal" evidence="1">
    <location>
        <begin position="297"/>
        <end position="339"/>
    </location>
</feature>
<dbReference type="Gene3D" id="3.30.230.10">
    <property type="match status" value="1"/>
</dbReference>
<organism evidence="3 4">
    <name type="scientific">Ladona fulva</name>
    <name type="common">Scarce chaser dragonfly</name>
    <name type="synonym">Libellula fulva</name>
    <dbReference type="NCBI Taxonomy" id="123851"/>
    <lineage>
        <taxon>Eukaryota</taxon>
        <taxon>Metazoa</taxon>
        <taxon>Ecdysozoa</taxon>
        <taxon>Arthropoda</taxon>
        <taxon>Hexapoda</taxon>
        <taxon>Insecta</taxon>
        <taxon>Pterygota</taxon>
        <taxon>Palaeoptera</taxon>
        <taxon>Odonata</taxon>
        <taxon>Epiprocta</taxon>
        <taxon>Anisoptera</taxon>
        <taxon>Libelluloidea</taxon>
        <taxon>Libellulidae</taxon>
        <taxon>Ladona</taxon>
    </lineage>
</organism>
<dbReference type="SUPFAM" id="SSF55060">
    <property type="entry name" value="GHMP Kinase, C-terminal domain"/>
    <property type="match status" value="1"/>
</dbReference>
<dbReference type="Gene3D" id="3.30.70.890">
    <property type="entry name" value="GHMP kinase, C-terminal domain"/>
    <property type="match status" value="1"/>
</dbReference>
<dbReference type="PANTHER" id="PTHR10977">
    <property type="entry name" value="DIPHOSPHOMEVALONATE DECARBOXYLASE"/>
    <property type="match status" value="1"/>
</dbReference>
<dbReference type="Pfam" id="PF22700">
    <property type="entry name" value="MVD-like_N"/>
    <property type="match status" value="1"/>
</dbReference>
<protein>
    <recommendedName>
        <fullName evidence="5">Diphosphomevalonate decarboxylase</fullName>
    </recommendedName>
</protein>